<dbReference type="GO" id="GO:0005634">
    <property type="term" value="C:nucleus"/>
    <property type="evidence" value="ECO:0007669"/>
    <property type="project" value="TreeGrafter"/>
</dbReference>
<feature type="region of interest" description="Disordered" evidence="1">
    <location>
        <begin position="1"/>
        <end position="21"/>
    </location>
</feature>
<evidence type="ECO:0000313" key="5">
    <source>
        <dbReference type="Proteomes" id="UP000799753"/>
    </source>
</evidence>
<dbReference type="SMART" id="SM00558">
    <property type="entry name" value="JmjC"/>
    <property type="match status" value="1"/>
</dbReference>
<organism evidence="4 5">
    <name type="scientific">Massarina eburnea CBS 473.64</name>
    <dbReference type="NCBI Taxonomy" id="1395130"/>
    <lineage>
        <taxon>Eukaryota</taxon>
        <taxon>Fungi</taxon>
        <taxon>Dikarya</taxon>
        <taxon>Ascomycota</taxon>
        <taxon>Pezizomycotina</taxon>
        <taxon>Dothideomycetes</taxon>
        <taxon>Pleosporomycetidae</taxon>
        <taxon>Pleosporales</taxon>
        <taxon>Massarineae</taxon>
        <taxon>Massarinaceae</taxon>
        <taxon>Massarina</taxon>
    </lineage>
</organism>
<dbReference type="EMBL" id="MU006800">
    <property type="protein sequence ID" value="KAF2636108.1"/>
    <property type="molecule type" value="Genomic_DNA"/>
</dbReference>
<dbReference type="InterPro" id="IPR050910">
    <property type="entry name" value="JMJD6_ArgDemeth/LysHydrox"/>
</dbReference>
<dbReference type="InterPro" id="IPR003347">
    <property type="entry name" value="JmjC_dom"/>
</dbReference>
<evidence type="ECO:0000259" key="2">
    <source>
        <dbReference type="PROSITE" id="PS50181"/>
    </source>
</evidence>
<gene>
    <name evidence="4" type="ORF">P280DRAFT_473255</name>
</gene>
<accession>A0A6A6RPK1</accession>
<evidence type="ECO:0000259" key="3">
    <source>
        <dbReference type="PROSITE" id="PS51184"/>
    </source>
</evidence>
<dbReference type="Gene3D" id="1.20.1280.50">
    <property type="match status" value="1"/>
</dbReference>
<feature type="compositionally biased region" description="Basic and acidic residues" evidence="1">
    <location>
        <begin position="10"/>
        <end position="19"/>
    </location>
</feature>
<evidence type="ECO:0000256" key="1">
    <source>
        <dbReference type="SAM" id="MobiDB-lite"/>
    </source>
</evidence>
<dbReference type="PANTHER" id="PTHR12480">
    <property type="entry name" value="ARGININE DEMETHYLASE AND LYSYL-HYDROXYLASE JMJD"/>
    <property type="match status" value="1"/>
</dbReference>
<feature type="region of interest" description="Disordered" evidence="1">
    <location>
        <begin position="468"/>
        <end position="505"/>
    </location>
</feature>
<dbReference type="AlphaFoldDB" id="A0A6A6RPK1"/>
<keyword evidence="5" id="KW-1185">Reference proteome</keyword>
<protein>
    <submittedName>
        <fullName evidence="4">Clavaminate synthase-like protein</fullName>
    </submittedName>
</protein>
<dbReference type="GO" id="GO:0000987">
    <property type="term" value="F:cis-regulatory region sequence-specific DNA binding"/>
    <property type="evidence" value="ECO:0007669"/>
    <property type="project" value="TreeGrafter"/>
</dbReference>
<dbReference type="SUPFAM" id="SSF81383">
    <property type="entry name" value="F-box domain"/>
    <property type="match status" value="1"/>
</dbReference>
<name>A0A6A6RPK1_9PLEO</name>
<dbReference type="Pfam" id="PF12937">
    <property type="entry name" value="F-box-like"/>
    <property type="match status" value="1"/>
</dbReference>
<dbReference type="PANTHER" id="PTHR12480:SF21">
    <property type="entry name" value="JMJC DOMAIN-CONTAINING PROTEIN 8"/>
    <property type="match status" value="1"/>
</dbReference>
<sequence>MTPGILGADSGHHGSESRPCKKIKTSPAMDTLVDAAAAAAAVPAHPLRLRPSGNAYTAVEDLKARCGSFARLPDETLSLLFESFDAGALLRLGSTCRALYAFTRLEELWRALFVSSPPDNFEWRGTWRSTYLGIPPERVTSLSCQNLFSDVLYRPFQCANISLEPFTSRIPTQNAIQRLPDLTYAEYAENWTNKPFILTSPVKEWPVYGKWSPEYLLKQCPNVRFRAEAVDWPMHTYMDYMSNSSDESPLYLFDRAFAEKTSIAIGRDAPDAAYWAPDCFGEDLFAVLGEHRPDSRWMIMGPKRSGSTFHKDPNATTAWNAVLTGSKYWLMFPSSSSLPPPPGVILSDDHSEITSPLSIAEYLLTFHALARETPGCREGICYAGEVLHVPSGWFHLVLNLEDSLALTQNFVPTKKLPDVLGFLRDQRDQVSGFKDEVCDRAYELFVERLNETRPEILEEGLAELEKRAKKGRGKWDELTKSDAEESGGFSFGFGGDDDEDIDVRL</sequence>
<dbReference type="InterPro" id="IPR036047">
    <property type="entry name" value="F-box-like_dom_sf"/>
</dbReference>
<dbReference type="SUPFAM" id="SSF51197">
    <property type="entry name" value="Clavaminate synthase-like"/>
    <property type="match status" value="1"/>
</dbReference>
<feature type="domain" description="F-box" evidence="2">
    <location>
        <begin position="66"/>
        <end position="112"/>
    </location>
</feature>
<dbReference type="Gene3D" id="2.60.120.650">
    <property type="entry name" value="Cupin"/>
    <property type="match status" value="1"/>
</dbReference>
<dbReference type="PROSITE" id="PS50181">
    <property type="entry name" value="FBOX"/>
    <property type="match status" value="1"/>
</dbReference>
<dbReference type="OrthoDB" id="424465at2759"/>
<dbReference type="InterPro" id="IPR041667">
    <property type="entry name" value="Cupin_8"/>
</dbReference>
<proteinExistence type="predicted"/>
<dbReference type="Pfam" id="PF13621">
    <property type="entry name" value="Cupin_8"/>
    <property type="match status" value="1"/>
</dbReference>
<feature type="domain" description="JmjC" evidence="3">
    <location>
        <begin position="258"/>
        <end position="427"/>
    </location>
</feature>
<feature type="compositionally biased region" description="Acidic residues" evidence="1">
    <location>
        <begin position="495"/>
        <end position="505"/>
    </location>
</feature>
<dbReference type="Proteomes" id="UP000799753">
    <property type="component" value="Unassembled WGS sequence"/>
</dbReference>
<reference evidence="4" key="1">
    <citation type="journal article" date="2020" name="Stud. Mycol.">
        <title>101 Dothideomycetes genomes: a test case for predicting lifestyles and emergence of pathogens.</title>
        <authorList>
            <person name="Haridas S."/>
            <person name="Albert R."/>
            <person name="Binder M."/>
            <person name="Bloem J."/>
            <person name="Labutti K."/>
            <person name="Salamov A."/>
            <person name="Andreopoulos B."/>
            <person name="Baker S."/>
            <person name="Barry K."/>
            <person name="Bills G."/>
            <person name="Bluhm B."/>
            <person name="Cannon C."/>
            <person name="Castanera R."/>
            <person name="Culley D."/>
            <person name="Daum C."/>
            <person name="Ezra D."/>
            <person name="Gonzalez J."/>
            <person name="Henrissat B."/>
            <person name="Kuo A."/>
            <person name="Liang C."/>
            <person name="Lipzen A."/>
            <person name="Lutzoni F."/>
            <person name="Magnuson J."/>
            <person name="Mondo S."/>
            <person name="Nolan M."/>
            <person name="Ohm R."/>
            <person name="Pangilinan J."/>
            <person name="Park H.-J."/>
            <person name="Ramirez L."/>
            <person name="Alfaro M."/>
            <person name="Sun H."/>
            <person name="Tritt A."/>
            <person name="Yoshinaga Y."/>
            <person name="Zwiers L.-H."/>
            <person name="Turgeon B."/>
            <person name="Goodwin S."/>
            <person name="Spatafora J."/>
            <person name="Crous P."/>
            <person name="Grigoriev I."/>
        </authorList>
    </citation>
    <scope>NUCLEOTIDE SEQUENCE</scope>
    <source>
        <strain evidence="4">CBS 473.64</strain>
    </source>
</reference>
<dbReference type="PROSITE" id="PS51184">
    <property type="entry name" value="JMJC"/>
    <property type="match status" value="1"/>
</dbReference>
<evidence type="ECO:0000313" key="4">
    <source>
        <dbReference type="EMBL" id="KAF2636108.1"/>
    </source>
</evidence>
<feature type="compositionally biased region" description="Basic and acidic residues" evidence="1">
    <location>
        <begin position="473"/>
        <end position="483"/>
    </location>
</feature>
<dbReference type="InterPro" id="IPR001810">
    <property type="entry name" value="F-box_dom"/>
</dbReference>